<feature type="compositionally biased region" description="Basic and acidic residues" evidence="1">
    <location>
        <begin position="45"/>
        <end position="60"/>
    </location>
</feature>
<evidence type="ECO:0000313" key="3">
    <source>
        <dbReference type="Proteomes" id="UP000281431"/>
    </source>
</evidence>
<reference evidence="2 3" key="1">
    <citation type="submission" date="2018-10" db="EMBL/GenBank/DDBJ databases">
        <title>Natrarchaeobius chitinivorans gen. nov., sp. nov., and Natrarchaeobius haloalkaliphilus sp. nov., alkaliphilic, chitin-utilizing haloarchaea from hypersaline alkaline lakes.</title>
        <authorList>
            <person name="Sorokin D.Y."/>
            <person name="Elcheninov A.G."/>
            <person name="Kostrikina N.A."/>
            <person name="Bale N.J."/>
            <person name="Sinninghe Damste J.S."/>
            <person name="Khijniak T.V."/>
            <person name="Kublanov I.V."/>
            <person name="Toshchakov S.V."/>
        </authorList>
    </citation>
    <scope>NUCLEOTIDE SEQUENCE [LARGE SCALE GENOMIC DNA]</scope>
    <source>
        <strain evidence="2 3">AArcht7</strain>
    </source>
</reference>
<organism evidence="2 3">
    <name type="scientific">Natrarchaeobius chitinivorans</name>
    <dbReference type="NCBI Taxonomy" id="1679083"/>
    <lineage>
        <taxon>Archaea</taxon>
        <taxon>Methanobacteriati</taxon>
        <taxon>Methanobacteriota</taxon>
        <taxon>Stenosarchaea group</taxon>
        <taxon>Halobacteria</taxon>
        <taxon>Halobacteriales</taxon>
        <taxon>Natrialbaceae</taxon>
        <taxon>Natrarchaeobius</taxon>
    </lineage>
</organism>
<gene>
    <name evidence="2" type="ORF">EA472_05050</name>
</gene>
<accession>A0A3N6N4H9</accession>
<comment type="caution">
    <text evidence="2">The sequence shown here is derived from an EMBL/GenBank/DDBJ whole genome shotgun (WGS) entry which is preliminary data.</text>
</comment>
<name>A0A3N6N4H9_NATCH</name>
<protein>
    <submittedName>
        <fullName evidence="2">Uncharacterized protein</fullName>
    </submittedName>
</protein>
<keyword evidence="3" id="KW-1185">Reference proteome</keyword>
<sequence length="60" mass="6508">MSRVSSVSCDRRGGPTQATHVDWAGLGHPTDERETTRTNRNGSKPSDEPRSGTDPRDGVE</sequence>
<evidence type="ECO:0000313" key="2">
    <source>
        <dbReference type="EMBL" id="RQH02667.1"/>
    </source>
</evidence>
<dbReference type="Proteomes" id="UP000281431">
    <property type="component" value="Unassembled WGS sequence"/>
</dbReference>
<feature type="region of interest" description="Disordered" evidence="1">
    <location>
        <begin position="1"/>
        <end position="60"/>
    </location>
</feature>
<evidence type="ECO:0000256" key="1">
    <source>
        <dbReference type="SAM" id="MobiDB-lite"/>
    </source>
</evidence>
<proteinExistence type="predicted"/>
<dbReference type="AlphaFoldDB" id="A0A3N6N4H9"/>
<dbReference type="EMBL" id="REFZ01000002">
    <property type="protein sequence ID" value="RQH02667.1"/>
    <property type="molecule type" value="Genomic_DNA"/>
</dbReference>